<dbReference type="RefSeq" id="WP_341427258.1">
    <property type="nucleotide sequence ID" value="NZ_JBBUTG010000012.1"/>
</dbReference>
<dbReference type="SUPFAM" id="SSF111369">
    <property type="entry name" value="HlyD-like secretion proteins"/>
    <property type="match status" value="2"/>
</dbReference>
<evidence type="ECO:0000313" key="4">
    <source>
        <dbReference type="Proteomes" id="UP001371218"/>
    </source>
</evidence>
<evidence type="ECO:0000313" key="3">
    <source>
        <dbReference type="EMBL" id="MEK8032842.1"/>
    </source>
</evidence>
<dbReference type="Gene3D" id="2.40.50.100">
    <property type="match status" value="1"/>
</dbReference>
<gene>
    <name evidence="3" type="ORF">AACH06_18630</name>
</gene>
<dbReference type="PANTHER" id="PTHR30438:SF1">
    <property type="entry name" value="36 KDA ANTIGEN"/>
    <property type="match status" value="1"/>
</dbReference>
<feature type="transmembrane region" description="Helical" evidence="1">
    <location>
        <begin position="12"/>
        <end position="30"/>
    </location>
</feature>
<dbReference type="Gene3D" id="2.40.30.170">
    <property type="match status" value="1"/>
</dbReference>
<keyword evidence="1" id="KW-0472">Membrane</keyword>
<keyword evidence="1" id="KW-0812">Transmembrane</keyword>
<reference evidence="3 4" key="1">
    <citation type="submission" date="2024-04" db="EMBL/GenBank/DDBJ databases">
        <title>Novel species of the genus Ideonella isolated from streams.</title>
        <authorList>
            <person name="Lu H."/>
        </authorList>
    </citation>
    <scope>NUCLEOTIDE SEQUENCE [LARGE SCALE GENOMIC DNA]</scope>
    <source>
        <strain evidence="3 4">DXS29W</strain>
    </source>
</reference>
<dbReference type="Proteomes" id="UP001371218">
    <property type="component" value="Unassembled WGS sequence"/>
</dbReference>
<evidence type="ECO:0000256" key="1">
    <source>
        <dbReference type="SAM" id="Phobius"/>
    </source>
</evidence>
<dbReference type="PANTHER" id="PTHR30438">
    <property type="entry name" value="36 KDA ANTIGEN-RELATED"/>
    <property type="match status" value="1"/>
</dbReference>
<protein>
    <submittedName>
        <fullName evidence="3">Efflux RND transporter periplasmic adaptor subunit</fullName>
    </submittedName>
</protein>
<dbReference type="EMBL" id="JBBUTG010000012">
    <property type="protein sequence ID" value="MEK8032842.1"/>
    <property type="molecule type" value="Genomic_DNA"/>
</dbReference>
<keyword evidence="1" id="KW-1133">Transmembrane helix</keyword>
<organism evidence="3 4">
    <name type="scientific">Ideonella lacteola</name>
    <dbReference type="NCBI Taxonomy" id="2984193"/>
    <lineage>
        <taxon>Bacteria</taxon>
        <taxon>Pseudomonadati</taxon>
        <taxon>Pseudomonadota</taxon>
        <taxon>Betaproteobacteria</taxon>
        <taxon>Burkholderiales</taxon>
        <taxon>Sphaerotilaceae</taxon>
        <taxon>Ideonella</taxon>
    </lineage>
</organism>
<accession>A0ABU9BS94</accession>
<dbReference type="Pfam" id="PF25917">
    <property type="entry name" value="BSH_RND"/>
    <property type="match status" value="1"/>
</dbReference>
<evidence type="ECO:0000259" key="2">
    <source>
        <dbReference type="Pfam" id="PF25917"/>
    </source>
</evidence>
<sequence>MAERNKASIGKTLAGVAVAVGVIGFLAWGLSQAFAPRALPLQAQIEAQEVNVSSKVPGRVGTVHVRLGQSVKAGDLLFELDSPEVAAKITQARSAQAAAQAVAAKAQAGARPEEVEMARLAWERAQTAARISRTTFDRVDAMFKEGVLARQKRDEAEAQWMAADQQAHAAQAQYEMARRGARTEDKRAAEAQAQQVGGVVQEAEVAQAETKIKAPIAGEVAKVQIQPGELAPQGFPVVTLVNLSDIWAVLQVREDDMSAFGMGSSHTGEVPALKAQVSFKVSSIAVLPDFATWRAARPGGTDLRTFEIRLRPELVPAGLRPGMSVVFPPR</sequence>
<feature type="domain" description="Multidrug resistance protein MdtA-like barrel-sandwich hybrid" evidence="2">
    <location>
        <begin position="49"/>
        <end position="234"/>
    </location>
</feature>
<comment type="caution">
    <text evidence="3">The sequence shown here is derived from an EMBL/GenBank/DDBJ whole genome shotgun (WGS) entry which is preliminary data.</text>
</comment>
<keyword evidence="4" id="KW-1185">Reference proteome</keyword>
<dbReference type="InterPro" id="IPR058625">
    <property type="entry name" value="MdtA-like_BSH"/>
</dbReference>
<name>A0ABU9BS94_9BURK</name>
<proteinExistence type="predicted"/>